<protein>
    <recommendedName>
        <fullName evidence="6">AP2/ERF domain-containing protein</fullName>
    </recommendedName>
</protein>
<sequence>MGGHLELPASEAVWARGGEAVAQQIARGSAEKLWIGTFETDRQPALAYDAAVFCFYDVHLPRRRRFNYPGAPRPDIPTWVRVLLKVASIKAVAERHAHAVDAHLPPLVVAAAGPSSTGEGASTLLDDNTNGMDGENLVTRAVDERILCSIDAEEVTGESTDVRATDSWQAL</sequence>
<keyword evidence="5" id="KW-0539">Nucleus</keyword>
<dbReference type="EMBL" id="CAJGYO010000007">
    <property type="protein sequence ID" value="CAD6245986.1"/>
    <property type="molecule type" value="Genomic_DNA"/>
</dbReference>
<evidence type="ECO:0000256" key="1">
    <source>
        <dbReference type="ARBA" id="ARBA00004123"/>
    </source>
</evidence>
<evidence type="ECO:0000256" key="4">
    <source>
        <dbReference type="ARBA" id="ARBA00023163"/>
    </source>
</evidence>
<evidence type="ECO:0000256" key="2">
    <source>
        <dbReference type="ARBA" id="ARBA00023015"/>
    </source>
</evidence>
<keyword evidence="3" id="KW-0238">DNA-binding</keyword>
<dbReference type="OrthoDB" id="677684at2759"/>
<dbReference type="AlphaFoldDB" id="A0A811PJ83"/>
<comment type="subcellular location">
    <subcellularLocation>
        <location evidence="1">Nucleus</location>
    </subcellularLocation>
</comment>
<dbReference type="GO" id="GO:0005634">
    <property type="term" value="C:nucleus"/>
    <property type="evidence" value="ECO:0007669"/>
    <property type="project" value="UniProtKB-SubCell"/>
</dbReference>
<dbReference type="Proteomes" id="UP000604825">
    <property type="component" value="Unassembled WGS sequence"/>
</dbReference>
<dbReference type="InterPro" id="IPR036955">
    <property type="entry name" value="AP2/ERF_dom_sf"/>
</dbReference>
<accession>A0A811PJ83</accession>
<dbReference type="PROSITE" id="PS51032">
    <property type="entry name" value="AP2_ERF"/>
    <property type="match status" value="1"/>
</dbReference>
<gene>
    <name evidence="7" type="ORF">NCGR_LOCUS30264</name>
</gene>
<dbReference type="Gene3D" id="3.30.730.10">
    <property type="entry name" value="AP2/ERF domain"/>
    <property type="match status" value="1"/>
</dbReference>
<evidence type="ECO:0000313" key="7">
    <source>
        <dbReference type="EMBL" id="CAD6245986.1"/>
    </source>
</evidence>
<reference evidence="7" key="1">
    <citation type="submission" date="2020-10" db="EMBL/GenBank/DDBJ databases">
        <authorList>
            <person name="Han B."/>
            <person name="Lu T."/>
            <person name="Zhao Q."/>
            <person name="Huang X."/>
            <person name="Zhao Y."/>
        </authorList>
    </citation>
    <scope>NUCLEOTIDE SEQUENCE</scope>
</reference>
<dbReference type="InterPro" id="IPR001471">
    <property type="entry name" value="AP2/ERF_dom"/>
</dbReference>
<evidence type="ECO:0000259" key="6">
    <source>
        <dbReference type="PROSITE" id="PS51032"/>
    </source>
</evidence>
<evidence type="ECO:0000256" key="5">
    <source>
        <dbReference type="ARBA" id="ARBA00023242"/>
    </source>
</evidence>
<keyword evidence="8" id="KW-1185">Reference proteome</keyword>
<evidence type="ECO:0000256" key="3">
    <source>
        <dbReference type="ARBA" id="ARBA00023125"/>
    </source>
</evidence>
<name>A0A811PJ83_9POAL</name>
<organism evidence="7 8">
    <name type="scientific">Miscanthus lutarioriparius</name>
    <dbReference type="NCBI Taxonomy" id="422564"/>
    <lineage>
        <taxon>Eukaryota</taxon>
        <taxon>Viridiplantae</taxon>
        <taxon>Streptophyta</taxon>
        <taxon>Embryophyta</taxon>
        <taxon>Tracheophyta</taxon>
        <taxon>Spermatophyta</taxon>
        <taxon>Magnoliopsida</taxon>
        <taxon>Liliopsida</taxon>
        <taxon>Poales</taxon>
        <taxon>Poaceae</taxon>
        <taxon>PACMAD clade</taxon>
        <taxon>Panicoideae</taxon>
        <taxon>Andropogonodae</taxon>
        <taxon>Andropogoneae</taxon>
        <taxon>Saccharinae</taxon>
        <taxon>Miscanthus</taxon>
    </lineage>
</organism>
<keyword evidence="4" id="KW-0804">Transcription</keyword>
<dbReference type="GO" id="GO:0003700">
    <property type="term" value="F:DNA-binding transcription factor activity"/>
    <property type="evidence" value="ECO:0007669"/>
    <property type="project" value="InterPro"/>
</dbReference>
<evidence type="ECO:0000313" key="8">
    <source>
        <dbReference type="Proteomes" id="UP000604825"/>
    </source>
</evidence>
<proteinExistence type="predicted"/>
<dbReference type="GO" id="GO:0003677">
    <property type="term" value="F:DNA binding"/>
    <property type="evidence" value="ECO:0007669"/>
    <property type="project" value="UniProtKB-KW"/>
</dbReference>
<keyword evidence="2" id="KW-0805">Transcription regulation</keyword>
<feature type="domain" description="AP2/ERF" evidence="6">
    <location>
        <begin position="1"/>
        <end position="69"/>
    </location>
</feature>
<comment type="caution">
    <text evidence="7">The sequence shown here is derived from an EMBL/GenBank/DDBJ whole genome shotgun (WGS) entry which is preliminary data.</text>
</comment>